<keyword evidence="2" id="KW-1185">Reference proteome</keyword>
<sequence length="65" mass="7663">MEQPIVGFHKDEYDDWVADLKCGHTQHVRHDPPWQLRPWVISEEGRKSKIGMELNCKKCEKSDSI</sequence>
<dbReference type="Pfam" id="PF12088">
    <property type="entry name" value="DUF3565"/>
    <property type="match status" value="1"/>
</dbReference>
<dbReference type="Proteomes" id="UP001165366">
    <property type="component" value="Unassembled WGS sequence"/>
</dbReference>
<accession>A0ABS9KCF6</accession>
<comment type="caution">
    <text evidence="1">The sequence shown here is derived from an EMBL/GenBank/DDBJ whole genome shotgun (WGS) entry which is preliminary data.</text>
</comment>
<reference evidence="1" key="2">
    <citation type="submission" date="2024-05" db="EMBL/GenBank/DDBJ databases">
        <title>Rhodohalobacter halophilus gen. nov., sp. nov., a moderately halophilic member of the family Balneolaceae.</title>
        <authorList>
            <person name="Xia J."/>
        </authorList>
    </citation>
    <scope>NUCLEOTIDE SEQUENCE</scope>
    <source>
        <strain evidence="1">WB101</strain>
    </source>
</reference>
<proteinExistence type="predicted"/>
<dbReference type="EMBL" id="JAKLWS010000008">
    <property type="protein sequence ID" value="MCG2588535.1"/>
    <property type="molecule type" value="Genomic_DNA"/>
</dbReference>
<name>A0ABS9KCF6_9BACT</name>
<dbReference type="RefSeq" id="WP_237853376.1">
    <property type="nucleotide sequence ID" value="NZ_JAKLWS010000008.1"/>
</dbReference>
<protein>
    <submittedName>
        <fullName evidence="1">DUF3565 domain-containing protein</fullName>
    </submittedName>
</protein>
<gene>
    <name evidence="1" type="ORF">L6773_08170</name>
</gene>
<evidence type="ECO:0000313" key="2">
    <source>
        <dbReference type="Proteomes" id="UP001165366"/>
    </source>
</evidence>
<reference evidence="1" key="1">
    <citation type="submission" date="2022-01" db="EMBL/GenBank/DDBJ databases">
        <authorList>
            <person name="Wang Y."/>
        </authorList>
    </citation>
    <scope>NUCLEOTIDE SEQUENCE</scope>
    <source>
        <strain evidence="1">WB101</strain>
    </source>
</reference>
<organism evidence="1 2">
    <name type="scientific">Rhodohalobacter sulfatireducens</name>
    <dbReference type="NCBI Taxonomy" id="2911366"/>
    <lineage>
        <taxon>Bacteria</taxon>
        <taxon>Pseudomonadati</taxon>
        <taxon>Balneolota</taxon>
        <taxon>Balneolia</taxon>
        <taxon>Balneolales</taxon>
        <taxon>Balneolaceae</taxon>
        <taxon>Rhodohalobacter</taxon>
    </lineage>
</organism>
<dbReference type="InterPro" id="IPR021948">
    <property type="entry name" value="DUF3565"/>
</dbReference>
<evidence type="ECO:0000313" key="1">
    <source>
        <dbReference type="EMBL" id="MCG2588535.1"/>
    </source>
</evidence>